<gene>
    <name evidence="4" type="ORF">J2X12_001971</name>
</gene>
<feature type="transmembrane region" description="Helical" evidence="2">
    <location>
        <begin position="353"/>
        <end position="372"/>
    </location>
</feature>
<feature type="compositionally biased region" description="Low complexity" evidence="1">
    <location>
        <begin position="507"/>
        <end position="516"/>
    </location>
</feature>
<sequence length="572" mass="59206">MDVWSSLMDGFATALTPMNFLYAVIGVILGTAVGVLPGLGPAMTVALLLPVTYALEPTSAFIMFAGIYYGGMYGGSTTSILLNTPGESSSVVTAIEGNKMAKAGRASQALATAAIGSFIAGTIGTALLAVCAPIVVKFAVSLGAPSYFAIMVLALLAVTAVLGSSRLRGFSSLALGLAIGLVGIDSVTGQRRLTFGQPLLADGLDIVVVAVAIFAVGEALWVAAHLRRTPLHVIPVGRPWMGKKDWSRSWKPWLRGTAFGFPFGALPAGGAEIPTFLSYVTEKRLSKHPEEFGKGAIEGVAGPEAANNAAAAGTLTPMLALGLPTNATAAVMLAAFTSYGIQPGPQLFSSQGPLVWALIASLFIGNLLLLLINLPLAPLWAKLLQLPRPYLYAGILFFATLGAYSVNLQAFDLVLLLALGALGFMMRRFGLPVLPLILGVILGPRIEGQLRKSLQLSAGDPAGLWSEPIAVVIYIIVGLILLWPLIFKLVRRNRPAAAGPVPATETGPAAPSGSSAHADLPVHPESAAHPGSTVHSGSGVHADSTARPGSHSHPDSTARPDSPAHADKKETP</sequence>
<keyword evidence="2" id="KW-1133">Transmembrane helix</keyword>
<dbReference type="EMBL" id="JAVDWN010000006">
    <property type="protein sequence ID" value="MDR7163952.1"/>
    <property type="molecule type" value="Genomic_DNA"/>
</dbReference>
<feature type="transmembrane region" description="Helical" evidence="2">
    <location>
        <begin position="109"/>
        <end position="135"/>
    </location>
</feature>
<feature type="transmembrane region" description="Helical" evidence="2">
    <location>
        <begin position="170"/>
        <end position="187"/>
    </location>
</feature>
<reference evidence="4" key="1">
    <citation type="submission" date="2023-07" db="EMBL/GenBank/DDBJ databases">
        <title>Sorghum-associated microbial communities from plants grown in Nebraska, USA.</title>
        <authorList>
            <person name="Schachtman D."/>
        </authorList>
    </citation>
    <scope>NUCLEOTIDE SEQUENCE</scope>
    <source>
        <strain evidence="4">BE261</strain>
    </source>
</reference>
<feature type="compositionally biased region" description="Basic and acidic residues" evidence="1">
    <location>
        <begin position="552"/>
        <end position="572"/>
    </location>
</feature>
<dbReference type="AlphaFoldDB" id="A0AAW8NCN2"/>
<dbReference type="GeneID" id="97422616"/>
<feature type="transmembrane region" description="Helical" evidence="2">
    <location>
        <begin position="429"/>
        <end position="446"/>
    </location>
</feature>
<evidence type="ECO:0000256" key="2">
    <source>
        <dbReference type="SAM" id="Phobius"/>
    </source>
</evidence>
<dbReference type="PRINTS" id="PR00173">
    <property type="entry name" value="EDTRNSPORT"/>
</dbReference>
<accession>A0AAW8NCN2</accession>
<feature type="transmembrane region" description="Helical" evidence="2">
    <location>
        <begin position="20"/>
        <end position="39"/>
    </location>
</feature>
<evidence type="ECO:0000313" key="5">
    <source>
        <dbReference type="Proteomes" id="UP001262032"/>
    </source>
</evidence>
<dbReference type="Proteomes" id="UP001262032">
    <property type="component" value="Unassembled WGS sequence"/>
</dbReference>
<keyword evidence="2" id="KW-0812">Transmembrane</keyword>
<evidence type="ECO:0000259" key="3">
    <source>
        <dbReference type="Pfam" id="PF01970"/>
    </source>
</evidence>
<dbReference type="Pfam" id="PF01970">
    <property type="entry name" value="TctA"/>
    <property type="match status" value="1"/>
</dbReference>
<feature type="transmembrane region" description="Helical" evidence="2">
    <location>
        <begin position="46"/>
        <end position="69"/>
    </location>
</feature>
<protein>
    <submittedName>
        <fullName evidence="4">Tricarboxylic transport membrane protein</fullName>
    </submittedName>
</protein>
<feature type="transmembrane region" description="Helical" evidence="2">
    <location>
        <begin position="318"/>
        <end position="341"/>
    </location>
</feature>
<comment type="caution">
    <text evidence="4">The sequence shown here is derived from an EMBL/GenBank/DDBJ whole genome shotgun (WGS) entry which is preliminary data.</text>
</comment>
<dbReference type="PANTHER" id="PTHR35342:SF5">
    <property type="entry name" value="TRICARBOXYLIC TRANSPORT PROTEIN"/>
    <property type="match status" value="1"/>
</dbReference>
<feature type="region of interest" description="Disordered" evidence="1">
    <location>
        <begin position="497"/>
        <end position="572"/>
    </location>
</feature>
<feature type="transmembrane region" description="Helical" evidence="2">
    <location>
        <begin position="469"/>
        <end position="487"/>
    </location>
</feature>
<evidence type="ECO:0000313" key="4">
    <source>
        <dbReference type="EMBL" id="MDR7163952.1"/>
    </source>
</evidence>
<feature type="domain" description="DUF112" evidence="3">
    <location>
        <begin position="21"/>
        <end position="438"/>
    </location>
</feature>
<feature type="transmembrane region" description="Helical" evidence="2">
    <location>
        <begin position="392"/>
        <end position="417"/>
    </location>
</feature>
<dbReference type="PANTHER" id="PTHR35342">
    <property type="entry name" value="TRICARBOXYLIC TRANSPORT PROTEIN"/>
    <property type="match status" value="1"/>
</dbReference>
<evidence type="ECO:0000256" key="1">
    <source>
        <dbReference type="SAM" id="MobiDB-lite"/>
    </source>
</evidence>
<feature type="transmembrane region" description="Helical" evidence="2">
    <location>
        <begin position="147"/>
        <end position="164"/>
    </location>
</feature>
<dbReference type="InterPro" id="IPR002823">
    <property type="entry name" value="DUF112_TM"/>
</dbReference>
<name>A0AAW8NCN2_PSEOX</name>
<proteinExistence type="predicted"/>
<organism evidence="4 5">
    <name type="scientific">Pseudarthrobacter oxydans</name>
    <name type="common">Arthrobacter oxydans</name>
    <dbReference type="NCBI Taxonomy" id="1671"/>
    <lineage>
        <taxon>Bacteria</taxon>
        <taxon>Bacillati</taxon>
        <taxon>Actinomycetota</taxon>
        <taxon>Actinomycetes</taxon>
        <taxon>Micrococcales</taxon>
        <taxon>Micrococcaceae</taxon>
        <taxon>Pseudarthrobacter</taxon>
    </lineage>
</organism>
<feature type="transmembrane region" description="Helical" evidence="2">
    <location>
        <begin position="199"/>
        <end position="223"/>
    </location>
</feature>
<keyword evidence="2" id="KW-0472">Membrane</keyword>
<dbReference type="RefSeq" id="WP_310111860.1">
    <property type="nucleotide sequence ID" value="NZ_JAVDTN010000006.1"/>
</dbReference>